<dbReference type="Proteomes" id="UP000275394">
    <property type="component" value="Unassembled WGS sequence"/>
</dbReference>
<dbReference type="OrthoDB" id="9770040at2"/>
<accession>A0A3N2E056</accession>
<gene>
    <name evidence="3" type="ORF">EDC56_1011</name>
</gene>
<dbReference type="EMBL" id="RKHR01000003">
    <property type="protein sequence ID" value="ROS05481.1"/>
    <property type="molecule type" value="Genomic_DNA"/>
</dbReference>
<keyword evidence="2" id="KW-0472">Membrane</keyword>
<keyword evidence="2" id="KW-0812">Transmembrane</keyword>
<keyword evidence="2" id="KW-1133">Transmembrane helix</keyword>
<dbReference type="AlphaFoldDB" id="A0A3N2E056"/>
<feature type="transmembrane region" description="Helical" evidence="2">
    <location>
        <begin position="372"/>
        <end position="390"/>
    </location>
</feature>
<feature type="transmembrane region" description="Helical" evidence="2">
    <location>
        <begin position="338"/>
        <end position="360"/>
    </location>
</feature>
<evidence type="ECO:0000313" key="4">
    <source>
        <dbReference type="Proteomes" id="UP000275394"/>
    </source>
</evidence>
<feature type="transmembrane region" description="Helical" evidence="2">
    <location>
        <begin position="179"/>
        <end position="198"/>
    </location>
</feature>
<feature type="transmembrane region" description="Helical" evidence="2">
    <location>
        <begin position="306"/>
        <end position="326"/>
    </location>
</feature>
<feature type="transmembrane region" description="Helical" evidence="2">
    <location>
        <begin position="123"/>
        <end position="141"/>
    </location>
</feature>
<feature type="transmembrane region" description="Helical" evidence="2">
    <location>
        <begin position="276"/>
        <end position="294"/>
    </location>
</feature>
<evidence type="ECO:0000256" key="2">
    <source>
        <dbReference type="SAM" id="Phobius"/>
    </source>
</evidence>
<dbReference type="InterPro" id="IPR010266">
    <property type="entry name" value="NnrS"/>
</dbReference>
<dbReference type="Pfam" id="PF05940">
    <property type="entry name" value="NnrS"/>
    <property type="match status" value="1"/>
</dbReference>
<feature type="transmembrane region" description="Helical" evidence="2">
    <location>
        <begin position="204"/>
        <end position="231"/>
    </location>
</feature>
<sequence length="428" mass="47057">MPSPLTIKEPDEPKRTKMKLNADGSLRPAEPEPLSKSRQLLRQPLLDLAFRPGFLLASLASIFSLTLWLLYLHGLLPQLQHNTLSPLAWHIHEMLFAFAATVAVAFLLTAAQTWTNQRSLHGGGLLIFCLLWLSVQLLLLTGNSPTVVIATITAQTLWWSIAIGCLARMVFKARSRRNYQFVVILFLMMALNLGIFAADIAGNYALTIHLAISAILVFSLLAGIMGGRVIPFFTRRGAPEAAVTDTPRLNRLCPPVAVVAIVIYFASYFTSYFSTAISGSLLIVAGTLYLLQLSHWHSWATRKVPLLWSLHASYFALGLGLILVGVSTFKNYFPLADALHVITIGAIGAMILAMIARVSLGHTGRPLQPHPVMAIAFALTFLAALLRFVLPQLGLPILAWDISASLWGIAFGCFLWHYTPILFKPRQS</sequence>
<feature type="transmembrane region" description="Helical" evidence="2">
    <location>
        <begin position="48"/>
        <end position="71"/>
    </location>
</feature>
<protein>
    <submittedName>
        <fullName evidence="3">Uncharacterized protein involved in response to NO</fullName>
    </submittedName>
</protein>
<organism evidence="3 4">
    <name type="scientific">Sinobacterium caligoides</name>
    <dbReference type="NCBI Taxonomy" id="933926"/>
    <lineage>
        <taxon>Bacteria</taxon>
        <taxon>Pseudomonadati</taxon>
        <taxon>Pseudomonadota</taxon>
        <taxon>Gammaproteobacteria</taxon>
        <taxon>Cellvibrionales</taxon>
        <taxon>Spongiibacteraceae</taxon>
        <taxon>Sinobacterium</taxon>
    </lineage>
</organism>
<feature type="region of interest" description="Disordered" evidence="1">
    <location>
        <begin position="1"/>
        <end position="35"/>
    </location>
</feature>
<feature type="transmembrane region" description="Helical" evidence="2">
    <location>
        <begin position="147"/>
        <end position="167"/>
    </location>
</feature>
<evidence type="ECO:0000313" key="3">
    <source>
        <dbReference type="EMBL" id="ROS05481.1"/>
    </source>
</evidence>
<dbReference type="RefSeq" id="WP_123711384.1">
    <property type="nucleotide sequence ID" value="NZ_RKHR01000003.1"/>
</dbReference>
<feature type="transmembrane region" description="Helical" evidence="2">
    <location>
        <begin position="91"/>
        <end position="111"/>
    </location>
</feature>
<comment type="caution">
    <text evidence="3">The sequence shown here is derived from an EMBL/GenBank/DDBJ whole genome shotgun (WGS) entry which is preliminary data.</text>
</comment>
<proteinExistence type="predicted"/>
<feature type="transmembrane region" description="Helical" evidence="2">
    <location>
        <begin position="252"/>
        <end position="270"/>
    </location>
</feature>
<feature type="transmembrane region" description="Helical" evidence="2">
    <location>
        <begin position="402"/>
        <end position="423"/>
    </location>
</feature>
<reference evidence="3 4" key="1">
    <citation type="submission" date="2018-11" db="EMBL/GenBank/DDBJ databases">
        <title>Genomic Encyclopedia of Type Strains, Phase IV (KMG-IV): sequencing the most valuable type-strain genomes for metagenomic binning, comparative biology and taxonomic classification.</title>
        <authorList>
            <person name="Goeker M."/>
        </authorList>
    </citation>
    <scope>NUCLEOTIDE SEQUENCE [LARGE SCALE GENOMIC DNA]</scope>
    <source>
        <strain evidence="3 4">DSM 100316</strain>
    </source>
</reference>
<name>A0A3N2E056_9GAMM</name>
<keyword evidence="4" id="KW-1185">Reference proteome</keyword>
<evidence type="ECO:0000256" key="1">
    <source>
        <dbReference type="SAM" id="MobiDB-lite"/>
    </source>
</evidence>